<accession>A0A225WJN1</accession>
<dbReference type="Proteomes" id="UP000198211">
    <property type="component" value="Unassembled WGS sequence"/>
</dbReference>
<feature type="region of interest" description="Disordered" evidence="1">
    <location>
        <begin position="103"/>
        <end position="150"/>
    </location>
</feature>
<proteinExistence type="predicted"/>
<name>A0A225WJN1_9STRA</name>
<comment type="caution">
    <text evidence="2">The sequence shown here is derived from an EMBL/GenBank/DDBJ whole genome shotgun (WGS) entry which is preliminary data.</text>
</comment>
<evidence type="ECO:0000313" key="2">
    <source>
        <dbReference type="EMBL" id="OWZ17825.1"/>
    </source>
</evidence>
<dbReference type="EMBL" id="NBNE01000686">
    <property type="protein sequence ID" value="OWZ17825.1"/>
    <property type="molecule type" value="Genomic_DNA"/>
</dbReference>
<dbReference type="OrthoDB" id="129032at2759"/>
<keyword evidence="3" id="KW-1185">Reference proteome</keyword>
<reference evidence="3" key="1">
    <citation type="submission" date="2017-03" db="EMBL/GenBank/DDBJ databases">
        <title>Phytopthora megakarya and P. palmivora, two closely related causual agents of cacao black pod achieved similar genome size and gene model numbers by different mechanisms.</title>
        <authorList>
            <person name="Ali S."/>
            <person name="Shao J."/>
            <person name="Larry D.J."/>
            <person name="Kronmiller B."/>
            <person name="Shen D."/>
            <person name="Strem M.D."/>
            <person name="Melnick R.L."/>
            <person name="Guiltinan M.J."/>
            <person name="Tyler B.M."/>
            <person name="Meinhardt L.W."/>
            <person name="Bailey B.A."/>
        </authorList>
    </citation>
    <scope>NUCLEOTIDE SEQUENCE [LARGE SCALE GENOMIC DNA]</scope>
    <source>
        <strain evidence="3">zdho120</strain>
    </source>
</reference>
<feature type="compositionally biased region" description="Polar residues" evidence="1">
    <location>
        <begin position="123"/>
        <end position="132"/>
    </location>
</feature>
<evidence type="ECO:0000313" key="3">
    <source>
        <dbReference type="Proteomes" id="UP000198211"/>
    </source>
</evidence>
<dbReference type="AlphaFoldDB" id="A0A225WJN1"/>
<protein>
    <submittedName>
        <fullName evidence="2">Uncharacterized protein</fullName>
    </submittedName>
</protein>
<sequence>MVNLKDAVCHKHGSSGEWELSTKGHTYHCNNLSRTFTWLFYLSDHLPCQRLMHIAGRVHRFAYLPELTILQRLDMMEMSEMENVFQAGVKSLQAVQTSMKGASEAFSHDGLTQPKATEKETENSVASSVATEETNDQEGHGTAQTGPKKNDILPRAIPRVIYVKIRHREPEEKYCYAKAVFELVMEYLSSLSSPELCSALPVWKDIVCNCLRQFVGGSEAATVTTTVLDKDESAGDANWSDTASEMAPADLVDTMSFIQEM</sequence>
<gene>
    <name evidence="2" type="ORF">PHMEG_0008181</name>
</gene>
<evidence type="ECO:0000256" key="1">
    <source>
        <dbReference type="SAM" id="MobiDB-lite"/>
    </source>
</evidence>
<organism evidence="2 3">
    <name type="scientific">Phytophthora megakarya</name>
    <dbReference type="NCBI Taxonomy" id="4795"/>
    <lineage>
        <taxon>Eukaryota</taxon>
        <taxon>Sar</taxon>
        <taxon>Stramenopiles</taxon>
        <taxon>Oomycota</taxon>
        <taxon>Peronosporomycetes</taxon>
        <taxon>Peronosporales</taxon>
        <taxon>Peronosporaceae</taxon>
        <taxon>Phytophthora</taxon>
    </lineage>
</organism>